<dbReference type="Gene3D" id="3.90.600.10">
    <property type="entry name" value="Phosphoribosylglycinamide synthetase, C-terminal domain"/>
    <property type="match status" value="1"/>
</dbReference>
<dbReference type="GO" id="GO:0006189">
    <property type="term" value="P:'de novo' IMP biosynthetic process"/>
    <property type="evidence" value="ECO:0007669"/>
    <property type="project" value="UniProtKB-UniRule"/>
</dbReference>
<dbReference type="NCBIfam" id="TIGR00877">
    <property type="entry name" value="purD"/>
    <property type="match status" value="1"/>
</dbReference>
<sequence length="416" mass="46657">MKIAVIGSGGREHAIGWRLSKENSHKLYSVPGNGGTKEITENVDVSSNKKILEFLKENEIEMVIIGPEIPLAEGLADETRKSGIITLGPNKDGARIEKSKVWAKNFMNKYNIPTADHIVFDDYDSAIKYVEKVREDRYPLVVKADGLAAGKGVFIVKDTEEARDALNTIMVEKKFGEAGKKVEIEEFLRGVEASYLVFMDGEKYKPMVTSKDYKQLLDNDRGPNTGGMGTFSPSPHIDRALEQKIQQNIIDRVLEGFHKENIDYRGVLYAGLMLTEDGPKVLEFNCRFGDPETQVILPRLKTPLSEIVHAINEVSLEKIDIKWKDKAAVCVIAASDGYPIEYEKGKHITGLENVKKSLVFHAGTKFVNEKYYTAGGRVLGVTAVENNLRKSREQAYRDISKITFEGMYYRNDIAKL</sequence>
<dbReference type="EC" id="6.3.4.13" evidence="4 14"/>
<dbReference type="Pfam" id="PF01071">
    <property type="entry name" value="GARS_A"/>
    <property type="match status" value="1"/>
</dbReference>
<comment type="catalytic activity">
    <reaction evidence="14">
        <text>5-phospho-beta-D-ribosylamine + glycine + ATP = N(1)-(5-phospho-beta-D-ribosyl)glycinamide + ADP + phosphate + H(+)</text>
        <dbReference type="Rhea" id="RHEA:17453"/>
        <dbReference type="ChEBI" id="CHEBI:15378"/>
        <dbReference type="ChEBI" id="CHEBI:30616"/>
        <dbReference type="ChEBI" id="CHEBI:43474"/>
        <dbReference type="ChEBI" id="CHEBI:57305"/>
        <dbReference type="ChEBI" id="CHEBI:58681"/>
        <dbReference type="ChEBI" id="CHEBI:143788"/>
        <dbReference type="ChEBI" id="CHEBI:456216"/>
        <dbReference type="EC" id="6.3.4.13"/>
    </reaction>
</comment>
<evidence type="ECO:0000256" key="5">
    <source>
        <dbReference type="ARBA" id="ARBA00022598"/>
    </source>
</evidence>
<dbReference type="Pfam" id="PF02844">
    <property type="entry name" value="GARS_N"/>
    <property type="match status" value="1"/>
</dbReference>
<dbReference type="InterPro" id="IPR020560">
    <property type="entry name" value="PRibGlycinamide_synth_C-dom"/>
</dbReference>
<dbReference type="PANTHER" id="PTHR43472:SF1">
    <property type="entry name" value="PHOSPHORIBOSYLAMINE--GLYCINE LIGASE, CHLOROPLASTIC"/>
    <property type="match status" value="1"/>
</dbReference>
<dbReference type="AlphaFoldDB" id="A0A5D0MG14"/>
<dbReference type="SUPFAM" id="SSF52440">
    <property type="entry name" value="PreATP-grasp domain"/>
    <property type="match status" value="1"/>
</dbReference>
<dbReference type="InterPro" id="IPR020561">
    <property type="entry name" value="PRibGlycinamid_synth_ATP-grasp"/>
</dbReference>
<keyword evidence="9 15" id="KW-0067">ATP-binding</keyword>
<organism evidence="17 18">
    <name type="scientific">Candidatus Mcinerneyibacterium aminivorans</name>
    <dbReference type="NCBI Taxonomy" id="2703815"/>
    <lineage>
        <taxon>Bacteria</taxon>
        <taxon>Candidatus Macinerneyibacteriota</taxon>
        <taxon>Candidatus Mcinerneyibacteria</taxon>
        <taxon>Candidatus Mcinerneyibacteriales</taxon>
        <taxon>Candidatus Mcinerneyibacteriaceae</taxon>
        <taxon>Candidatus Mcinerneyibacterium</taxon>
    </lineage>
</organism>
<reference evidence="17" key="1">
    <citation type="submission" date="2019-08" db="EMBL/GenBank/DDBJ databases">
        <title>Genomic characterization of a novel candidate phylum (ARYD3) from a high temperature, high salinity tertiary oil reservoir in north central Oklahoma, USA.</title>
        <authorList>
            <person name="Youssef N.H."/>
            <person name="Yadav A."/>
            <person name="Elshahed M.S."/>
        </authorList>
    </citation>
    <scope>NUCLEOTIDE SEQUENCE [LARGE SCALE GENOMIC DNA]</scope>
    <source>
        <strain evidence="17">ARYD3</strain>
    </source>
</reference>
<dbReference type="InterPro" id="IPR037123">
    <property type="entry name" value="PRibGlycinamide_synth_C_sf"/>
</dbReference>
<keyword evidence="7 15" id="KW-0547">Nucleotide-binding</keyword>
<dbReference type="InterPro" id="IPR011054">
    <property type="entry name" value="Rudment_hybrid_motif"/>
</dbReference>
<protein>
    <recommendedName>
        <fullName evidence="4 14">Phosphoribosylamine--glycine ligase</fullName>
        <ecNumber evidence="4 14">6.3.4.13</ecNumber>
    </recommendedName>
    <alternativeName>
        <fullName evidence="14">GARS</fullName>
    </alternativeName>
    <alternativeName>
        <fullName evidence="12 14">Glycinamide ribonucleotide synthetase</fullName>
    </alternativeName>
    <alternativeName>
        <fullName evidence="13 14">Phosphoribosylglycinamide synthetase</fullName>
    </alternativeName>
</protein>
<evidence type="ECO:0000256" key="12">
    <source>
        <dbReference type="ARBA" id="ARBA00042242"/>
    </source>
</evidence>
<dbReference type="GO" id="GO:0004637">
    <property type="term" value="F:phosphoribosylamine-glycine ligase activity"/>
    <property type="evidence" value="ECO:0007669"/>
    <property type="project" value="UniProtKB-UniRule"/>
</dbReference>
<name>A0A5D0MG14_9BACT</name>
<evidence type="ECO:0000256" key="3">
    <source>
        <dbReference type="ARBA" id="ARBA00005174"/>
    </source>
</evidence>
<comment type="cofactor">
    <cofactor evidence="2">
        <name>Mg(2+)</name>
        <dbReference type="ChEBI" id="CHEBI:18420"/>
    </cofactor>
</comment>
<accession>A0A5D0MG14</accession>
<evidence type="ECO:0000256" key="2">
    <source>
        <dbReference type="ARBA" id="ARBA00001946"/>
    </source>
</evidence>
<evidence type="ECO:0000256" key="9">
    <source>
        <dbReference type="ARBA" id="ARBA00022840"/>
    </source>
</evidence>
<keyword evidence="6" id="KW-0479">Metal-binding</keyword>
<dbReference type="PROSITE" id="PS50975">
    <property type="entry name" value="ATP_GRASP"/>
    <property type="match status" value="1"/>
</dbReference>
<dbReference type="SMART" id="SM01210">
    <property type="entry name" value="GARS_C"/>
    <property type="match status" value="1"/>
</dbReference>
<dbReference type="FunFam" id="3.90.600.10:FF:000001">
    <property type="entry name" value="Trifunctional purine biosynthetic protein adenosine-3"/>
    <property type="match status" value="1"/>
</dbReference>
<evidence type="ECO:0000256" key="7">
    <source>
        <dbReference type="ARBA" id="ARBA00022741"/>
    </source>
</evidence>
<dbReference type="InterPro" id="IPR016185">
    <property type="entry name" value="PreATP-grasp_dom_sf"/>
</dbReference>
<keyword evidence="18" id="KW-1185">Reference proteome</keyword>
<keyword evidence="8 14" id="KW-0658">Purine biosynthesis</keyword>
<dbReference type="Gene3D" id="3.40.50.20">
    <property type="match status" value="1"/>
</dbReference>
<dbReference type="UniPathway" id="UPA00074">
    <property type="reaction ID" value="UER00125"/>
</dbReference>
<dbReference type="PANTHER" id="PTHR43472">
    <property type="entry name" value="PHOSPHORIBOSYLAMINE--GLYCINE LIGASE"/>
    <property type="match status" value="1"/>
</dbReference>
<dbReference type="SMART" id="SM01209">
    <property type="entry name" value="GARS_A"/>
    <property type="match status" value="1"/>
</dbReference>
<evidence type="ECO:0000256" key="14">
    <source>
        <dbReference type="HAMAP-Rule" id="MF_00138"/>
    </source>
</evidence>
<evidence type="ECO:0000256" key="11">
    <source>
        <dbReference type="ARBA" id="ARBA00038345"/>
    </source>
</evidence>
<dbReference type="PROSITE" id="PS00184">
    <property type="entry name" value="GARS"/>
    <property type="match status" value="1"/>
</dbReference>
<dbReference type="Pfam" id="PF02843">
    <property type="entry name" value="GARS_C"/>
    <property type="match status" value="1"/>
</dbReference>
<comment type="similarity">
    <text evidence="11 14">Belongs to the GARS family.</text>
</comment>
<dbReference type="InterPro" id="IPR000115">
    <property type="entry name" value="PRibGlycinamide_synth"/>
</dbReference>
<dbReference type="InterPro" id="IPR011761">
    <property type="entry name" value="ATP-grasp"/>
</dbReference>
<dbReference type="Gene3D" id="3.30.470.20">
    <property type="entry name" value="ATP-grasp fold, B domain"/>
    <property type="match status" value="1"/>
</dbReference>
<dbReference type="InterPro" id="IPR013815">
    <property type="entry name" value="ATP_grasp_subdomain_1"/>
</dbReference>
<comment type="cofactor">
    <cofactor evidence="1">
        <name>Mn(2+)</name>
        <dbReference type="ChEBI" id="CHEBI:29035"/>
    </cofactor>
</comment>
<evidence type="ECO:0000256" key="13">
    <source>
        <dbReference type="ARBA" id="ARBA00042864"/>
    </source>
</evidence>
<dbReference type="InterPro" id="IPR020562">
    <property type="entry name" value="PRibGlycinamide_synth_N"/>
</dbReference>
<evidence type="ECO:0000313" key="17">
    <source>
        <dbReference type="EMBL" id="TYB30533.1"/>
    </source>
</evidence>
<keyword evidence="10" id="KW-0464">Manganese</keyword>
<dbReference type="Proteomes" id="UP000324143">
    <property type="component" value="Unassembled WGS sequence"/>
</dbReference>
<evidence type="ECO:0000259" key="16">
    <source>
        <dbReference type="PROSITE" id="PS50975"/>
    </source>
</evidence>
<evidence type="ECO:0000256" key="15">
    <source>
        <dbReference type="PROSITE-ProRule" id="PRU00409"/>
    </source>
</evidence>
<gene>
    <name evidence="14 17" type="primary">purD</name>
    <name evidence="17" type="ORF">FXF47_08810</name>
</gene>
<keyword evidence="5 14" id="KW-0436">Ligase</keyword>
<evidence type="ECO:0000256" key="8">
    <source>
        <dbReference type="ARBA" id="ARBA00022755"/>
    </source>
</evidence>
<dbReference type="GO" id="GO:0009113">
    <property type="term" value="P:purine nucleobase biosynthetic process"/>
    <property type="evidence" value="ECO:0007669"/>
    <property type="project" value="InterPro"/>
</dbReference>
<dbReference type="InterPro" id="IPR020559">
    <property type="entry name" value="PRibGlycinamide_synth_CS"/>
</dbReference>
<evidence type="ECO:0000256" key="1">
    <source>
        <dbReference type="ARBA" id="ARBA00001936"/>
    </source>
</evidence>
<comment type="pathway">
    <text evidence="3 14">Purine metabolism; IMP biosynthesis via de novo pathway; N(1)-(5-phospho-D-ribosyl)glycinamide from 5-phospho-alpha-D-ribose 1-diphosphate: step 2/2.</text>
</comment>
<dbReference type="FunFam" id="3.30.470.20:FF:000018">
    <property type="entry name" value="Trifunctional purine biosynthetic protein adenosine-3"/>
    <property type="match status" value="1"/>
</dbReference>
<dbReference type="Gene3D" id="3.30.1490.20">
    <property type="entry name" value="ATP-grasp fold, A domain"/>
    <property type="match status" value="1"/>
</dbReference>
<dbReference type="SUPFAM" id="SSF56059">
    <property type="entry name" value="Glutathione synthetase ATP-binding domain-like"/>
    <property type="match status" value="1"/>
</dbReference>
<evidence type="ECO:0000313" key="18">
    <source>
        <dbReference type="Proteomes" id="UP000324143"/>
    </source>
</evidence>
<dbReference type="GO" id="GO:0046872">
    <property type="term" value="F:metal ion binding"/>
    <property type="evidence" value="ECO:0007669"/>
    <property type="project" value="UniProtKB-KW"/>
</dbReference>
<evidence type="ECO:0000256" key="6">
    <source>
        <dbReference type="ARBA" id="ARBA00022723"/>
    </source>
</evidence>
<evidence type="ECO:0000256" key="10">
    <source>
        <dbReference type="ARBA" id="ARBA00023211"/>
    </source>
</evidence>
<dbReference type="GO" id="GO:0005524">
    <property type="term" value="F:ATP binding"/>
    <property type="evidence" value="ECO:0007669"/>
    <property type="project" value="UniProtKB-UniRule"/>
</dbReference>
<comment type="caution">
    <text evidence="17">The sequence shown here is derived from an EMBL/GenBank/DDBJ whole genome shotgun (WGS) entry which is preliminary data.</text>
</comment>
<dbReference type="HAMAP" id="MF_00138">
    <property type="entry name" value="GARS"/>
    <property type="match status" value="1"/>
</dbReference>
<feature type="domain" description="ATP-grasp" evidence="16">
    <location>
        <begin position="104"/>
        <end position="313"/>
    </location>
</feature>
<evidence type="ECO:0000256" key="4">
    <source>
        <dbReference type="ARBA" id="ARBA00013255"/>
    </source>
</evidence>
<dbReference type="EMBL" id="VSIX01000124">
    <property type="protein sequence ID" value="TYB30533.1"/>
    <property type="molecule type" value="Genomic_DNA"/>
</dbReference>
<dbReference type="SUPFAM" id="SSF51246">
    <property type="entry name" value="Rudiment single hybrid motif"/>
    <property type="match status" value="1"/>
</dbReference>
<proteinExistence type="inferred from homology"/>